<dbReference type="SUPFAM" id="SSF48317">
    <property type="entry name" value="Acid phosphatase/Vanadium-dependent haloperoxidase"/>
    <property type="match status" value="1"/>
</dbReference>
<reference evidence="4 6" key="1">
    <citation type="submission" date="2019-07" db="EMBL/GenBank/DDBJ databases">
        <authorList>
            <person name="Qu J.-H."/>
        </authorList>
    </citation>
    <scope>NUCLEOTIDE SEQUENCE [LARGE SCALE GENOMIC DNA]</scope>
    <source>
        <strain evidence="4 6">MDT1-10-3</strain>
    </source>
</reference>
<dbReference type="SMART" id="SM00014">
    <property type="entry name" value="acidPPc"/>
    <property type="match status" value="1"/>
</dbReference>
<feature type="domain" description="Phosphatidic acid phosphatase type 2/haloperoxidase" evidence="3">
    <location>
        <begin position="121"/>
        <end position="245"/>
    </location>
</feature>
<evidence type="ECO:0000313" key="4">
    <source>
        <dbReference type="EMBL" id="KAA6437222.1"/>
    </source>
</evidence>
<dbReference type="CDD" id="cd01610">
    <property type="entry name" value="PAP2_like"/>
    <property type="match status" value="1"/>
</dbReference>
<dbReference type="Proteomes" id="UP000323866">
    <property type="component" value="Unassembled WGS sequence"/>
</dbReference>
<protein>
    <submittedName>
        <fullName evidence="4">Phosphatase PAP2 family protein</fullName>
    </submittedName>
</protein>
<evidence type="ECO:0000313" key="7">
    <source>
        <dbReference type="Proteomes" id="UP001570846"/>
    </source>
</evidence>
<dbReference type="OrthoDB" id="9806134at2"/>
<dbReference type="EMBL" id="JBGOGF010000006">
    <property type="protein sequence ID" value="MFA1772104.1"/>
    <property type="molecule type" value="Genomic_DNA"/>
</dbReference>
<dbReference type="InterPro" id="IPR036938">
    <property type="entry name" value="PAP2/HPO_sf"/>
</dbReference>
<evidence type="ECO:0000259" key="3">
    <source>
        <dbReference type="SMART" id="SM00014"/>
    </source>
</evidence>
<dbReference type="RefSeq" id="WP_149096861.1">
    <property type="nucleotide sequence ID" value="NZ_BMMG01000001.1"/>
</dbReference>
<feature type="transmembrane region" description="Helical" evidence="1">
    <location>
        <begin position="167"/>
        <end position="191"/>
    </location>
</feature>
<evidence type="ECO:0000256" key="2">
    <source>
        <dbReference type="SAM" id="SignalP"/>
    </source>
</evidence>
<name>A0A5M8QSQ0_9BACT</name>
<reference evidence="4 6" key="2">
    <citation type="submission" date="2019-09" db="EMBL/GenBank/DDBJ databases">
        <title>A bacterium isolated from glacier soil.</title>
        <authorList>
            <person name="Liu Q."/>
        </authorList>
    </citation>
    <scope>NUCLEOTIDE SEQUENCE [LARGE SCALE GENOMIC DNA]</scope>
    <source>
        <strain evidence="4 6">MDT1-10-3</strain>
    </source>
</reference>
<dbReference type="EMBL" id="VKKZ01000010">
    <property type="protein sequence ID" value="KAA6437222.1"/>
    <property type="molecule type" value="Genomic_DNA"/>
</dbReference>
<dbReference type="InterPro" id="IPR000326">
    <property type="entry name" value="PAP2/HPO"/>
</dbReference>
<keyword evidence="2" id="KW-0732">Signal</keyword>
<comment type="caution">
    <text evidence="4">The sequence shown here is derived from an EMBL/GenBank/DDBJ whole genome shotgun (WGS) entry which is preliminary data.</text>
</comment>
<dbReference type="Proteomes" id="UP001570846">
    <property type="component" value="Unassembled WGS sequence"/>
</dbReference>
<dbReference type="AlphaFoldDB" id="A0A5M8QSQ0"/>
<keyword evidence="1" id="KW-0472">Membrane</keyword>
<feature type="signal peptide" evidence="2">
    <location>
        <begin position="1"/>
        <end position="27"/>
    </location>
</feature>
<accession>A0A5M8QSQ0</accession>
<organism evidence="4 6">
    <name type="scientific">Rufibacter glacialis</name>
    <dbReference type="NCBI Taxonomy" id="1259555"/>
    <lineage>
        <taxon>Bacteria</taxon>
        <taxon>Pseudomonadati</taxon>
        <taxon>Bacteroidota</taxon>
        <taxon>Cytophagia</taxon>
        <taxon>Cytophagales</taxon>
        <taxon>Hymenobacteraceae</taxon>
        <taxon>Rufibacter</taxon>
    </lineage>
</organism>
<evidence type="ECO:0000313" key="6">
    <source>
        <dbReference type="Proteomes" id="UP000323866"/>
    </source>
</evidence>
<sequence>MKSLSRPFCKLLALIALFYGALTPLQAQSPAPLYHTDLLRDGLITAGGVSMSVAGSYLLTNKTRLTEEDLRHISKDQVNGFDRWAAGNYSKKAKDASDVFFYSSYALPLLFLADKDAIPHAKDIFFLYAETVSLTGGLYALTAGLTNRKRPNVYATHAPLEERLHKYATNSFFAGHTAATASVAFFTAKVFHDLHPDSPWRPVVWGAAAAVPATVGYLRLRAGKHFLSDNIVGYAVGATIGILVPELHKKEKELGWRLLPATEQLPAGELLQGVALRKRF</sequence>
<evidence type="ECO:0000256" key="1">
    <source>
        <dbReference type="SAM" id="Phobius"/>
    </source>
</evidence>
<keyword evidence="1" id="KW-1133">Transmembrane helix</keyword>
<gene>
    <name evidence="5" type="ORF">ACD591_12455</name>
    <name evidence="4" type="ORF">FOE74_01615</name>
</gene>
<feature type="transmembrane region" description="Helical" evidence="1">
    <location>
        <begin position="203"/>
        <end position="220"/>
    </location>
</feature>
<dbReference type="Pfam" id="PF01569">
    <property type="entry name" value="PAP2"/>
    <property type="match status" value="1"/>
</dbReference>
<keyword evidence="1" id="KW-0812">Transmembrane</keyword>
<feature type="chain" id="PRO_5024369296" evidence="2">
    <location>
        <begin position="28"/>
        <end position="280"/>
    </location>
</feature>
<proteinExistence type="predicted"/>
<keyword evidence="7" id="KW-1185">Reference proteome</keyword>
<evidence type="ECO:0000313" key="5">
    <source>
        <dbReference type="EMBL" id="MFA1772104.1"/>
    </source>
</evidence>
<feature type="transmembrane region" description="Helical" evidence="1">
    <location>
        <begin position="125"/>
        <end position="146"/>
    </location>
</feature>
<reference evidence="5 7" key="3">
    <citation type="submission" date="2024-08" db="EMBL/GenBank/DDBJ databases">
        <authorList>
            <person name="Wei W."/>
        </authorList>
    </citation>
    <scope>NUCLEOTIDE SEQUENCE [LARGE SCALE GENOMIC DNA]</scope>
    <source>
        <strain evidence="5 7">XU2</strain>
    </source>
</reference>
<dbReference type="Gene3D" id="1.20.144.10">
    <property type="entry name" value="Phosphatidic acid phosphatase type 2/haloperoxidase"/>
    <property type="match status" value="1"/>
</dbReference>